<dbReference type="RefSeq" id="WP_114441651.1">
    <property type="nucleotide sequence ID" value="NZ_QOZG01000007.1"/>
</dbReference>
<dbReference type="Proteomes" id="UP000253420">
    <property type="component" value="Unassembled WGS sequence"/>
</dbReference>
<dbReference type="PANTHER" id="PTHR48081:SF33">
    <property type="entry name" value="KYNURENINE FORMAMIDASE"/>
    <property type="match status" value="1"/>
</dbReference>
<evidence type="ECO:0000313" key="4">
    <source>
        <dbReference type="Proteomes" id="UP000253420"/>
    </source>
</evidence>
<dbReference type="PANTHER" id="PTHR48081">
    <property type="entry name" value="AB HYDROLASE SUPERFAMILY PROTEIN C4A8.06C"/>
    <property type="match status" value="1"/>
</dbReference>
<dbReference type="OrthoDB" id="9771666at2"/>
<keyword evidence="1 3" id="KW-0378">Hydrolase</keyword>
<name>A0A368K042_9HYPH</name>
<dbReference type="SUPFAM" id="SSF53474">
    <property type="entry name" value="alpha/beta-Hydrolases"/>
    <property type="match status" value="1"/>
</dbReference>
<evidence type="ECO:0000313" key="3">
    <source>
        <dbReference type="EMBL" id="RCS22534.1"/>
    </source>
</evidence>
<dbReference type="Pfam" id="PF20434">
    <property type="entry name" value="BD-FAE"/>
    <property type="match status" value="1"/>
</dbReference>
<evidence type="ECO:0000259" key="2">
    <source>
        <dbReference type="Pfam" id="PF20434"/>
    </source>
</evidence>
<comment type="caution">
    <text evidence="3">The sequence shown here is derived from an EMBL/GenBank/DDBJ whole genome shotgun (WGS) entry which is preliminary data.</text>
</comment>
<feature type="domain" description="BD-FAE-like" evidence="2">
    <location>
        <begin position="50"/>
        <end position="238"/>
    </location>
</feature>
<evidence type="ECO:0000256" key="1">
    <source>
        <dbReference type="ARBA" id="ARBA00022801"/>
    </source>
</evidence>
<dbReference type="AlphaFoldDB" id="A0A368K042"/>
<dbReference type="InterPro" id="IPR050300">
    <property type="entry name" value="GDXG_lipolytic_enzyme"/>
</dbReference>
<sequence length="280" mass="30763">MTETDLYRIRDFVPDFDAVAAEFAERSRALSARSKIRADIAYGARPRETLDLVFPENAASGAPLHVFVHGGYWRSGEKTNYHFVAEPVLAAGGIAALIEYDLMPTQRLPVLVDQVRHAVLWLQHHAAEFGAEPRRLTVSGHSAGAHLSSYLAATGPREVRARPALPDVKGLFLLSGIYDLSEIPNSFLRDEAKMSHVEAAAWSPLTSTQHNGPRRVIAFGEDETAPFHDQARALQAKLSMASQRAELLPVPELNHMTVVLDFADVQSTLGRRLADMVGSH</sequence>
<reference evidence="3 4" key="1">
    <citation type="submission" date="2018-07" db="EMBL/GenBank/DDBJ databases">
        <title>The draft genome of Phyllobacterium salinisoli.</title>
        <authorList>
            <person name="Liu L."/>
            <person name="Li L."/>
            <person name="Zhang X."/>
            <person name="Liang L."/>
        </authorList>
    </citation>
    <scope>NUCLEOTIDE SEQUENCE [LARGE SCALE GENOMIC DNA]</scope>
    <source>
        <strain evidence="3 4">LLAN61</strain>
    </source>
</reference>
<gene>
    <name evidence="3" type="ORF">DUT91_16585</name>
</gene>
<dbReference type="InterPro" id="IPR029058">
    <property type="entry name" value="AB_hydrolase_fold"/>
</dbReference>
<keyword evidence="4" id="KW-1185">Reference proteome</keyword>
<organism evidence="3 4">
    <name type="scientific">Phyllobacterium salinisoli</name>
    <dbReference type="NCBI Taxonomy" id="1899321"/>
    <lineage>
        <taxon>Bacteria</taxon>
        <taxon>Pseudomonadati</taxon>
        <taxon>Pseudomonadota</taxon>
        <taxon>Alphaproteobacteria</taxon>
        <taxon>Hyphomicrobiales</taxon>
        <taxon>Phyllobacteriaceae</taxon>
        <taxon>Phyllobacterium</taxon>
    </lineage>
</organism>
<proteinExistence type="predicted"/>
<dbReference type="GO" id="GO:0016787">
    <property type="term" value="F:hydrolase activity"/>
    <property type="evidence" value="ECO:0007669"/>
    <property type="project" value="UniProtKB-KW"/>
</dbReference>
<protein>
    <submittedName>
        <fullName evidence="3">Alpha/beta hydrolase</fullName>
    </submittedName>
</protein>
<dbReference type="EMBL" id="QOZG01000007">
    <property type="protein sequence ID" value="RCS22534.1"/>
    <property type="molecule type" value="Genomic_DNA"/>
</dbReference>
<dbReference type="Gene3D" id="3.40.50.1820">
    <property type="entry name" value="alpha/beta hydrolase"/>
    <property type="match status" value="1"/>
</dbReference>
<dbReference type="InterPro" id="IPR049492">
    <property type="entry name" value="BD-FAE-like_dom"/>
</dbReference>
<accession>A0A368K042</accession>